<dbReference type="Gene3D" id="1.20.970.10">
    <property type="entry name" value="Transferase, Pyrimidine Nucleoside Phosphorylase, Chain C"/>
    <property type="match status" value="1"/>
</dbReference>
<dbReference type="EMBL" id="JAVRIE010000002">
    <property type="protein sequence ID" value="MDT0582153.1"/>
    <property type="molecule type" value="Genomic_DNA"/>
</dbReference>
<dbReference type="InterPro" id="IPR005940">
    <property type="entry name" value="Anthranilate_Pribosyl_Tfrase"/>
</dbReference>
<dbReference type="Proteomes" id="UP001249020">
    <property type="component" value="Unassembled WGS sequence"/>
</dbReference>
<dbReference type="GO" id="GO:0005829">
    <property type="term" value="C:cytosol"/>
    <property type="evidence" value="ECO:0007669"/>
    <property type="project" value="TreeGrafter"/>
</dbReference>
<evidence type="ECO:0000256" key="2">
    <source>
        <dbReference type="ARBA" id="ARBA00022679"/>
    </source>
</evidence>
<comment type="caution">
    <text evidence="4">The sequence shown here is derived from an EMBL/GenBank/DDBJ whole genome shotgun (WGS) entry which is preliminary data.</text>
</comment>
<evidence type="ECO:0000313" key="4">
    <source>
        <dbReference type="EMBL" id="MDT0582153.1"/>
    </source>
</evidence>
<protein>
    <submittedName>
        <fullName evidence="4">Glycosyl transferase family protein</fullName>
    </submittedName>
</protein>
<accession>A0AAW8QYA8</accession>
<dbReference type="AlphaFoldDB" id="A0AAW8QYA8"/>
<name>A0AAW8QYA8_9ALTE</name>
<sequence length="339" mass="37954">MMTAEQKQFVEFIQAVGRGQRSGRCLTQAEASTAMGLLLNDKVSAEQKGAFLMLLRVREETADEIAGFTEACRYTLPSALSSINVDLDIGAYAGKRRQLPWFLLAVACLVENGVTVGMHGTQEPESKRLYIEAVIKAILGKETNKVMAMTLEDIPSRLQSKGFVYANLSILHPQLYSLIQLREQFGLRSCANTLARLLNPFAAKFSLQGVHHRHVDEKHMDVAQRLMDKNTLCFRGEGGEPELDPSKDTQLLFCRDGERQNVAFVAKQQWEIKPKALEPAELKMGWKGETLHSYGENTVLASLSALLMLLDNSEYSQASKQAKHMWDTRNTKRFLGCEV</sequence>
<gene>
    <name evidence="4" type="ORF">RM544_06365</name>
</gene>
<evidence type="ECO:0000256" key="1">
    <source>
        <dbReference type="ARBA" id="ARBA00022676"/>
    </source>
</evidence>
<keyword evidence="5" id="KW-1185">Reference proteome</keyword>
<dbReference type="Pfam" id="PF02885">
    <property type="entry name" value="Glycos_trans_3N"/>
    <property type="match status" value="1"/>
</dbReference>
<reference evidence="4 5" key="1">
    <citation type="submission" date="2023-09" db="EMBL/GenBank/DDBJ databases">
        <authorList>
            <person name="Rey-Velasco X."/>
        </authorList>
    </citation>
    <scope>NUCLEOTIDE SEQUENCE [LARGE SCALE GENOMIC DNA]</scope>
    <source>
        <strain evidence="4 5">W409</strain>
    </source>
</reference>
<dbReference type="InterPro" id="IPR036320">
    <property type="entry name" value="Glycosyl_Trfase_fam3_N_dom_sf"/>
</dbReference>
<dbReference type="GO" id="GO:0004048">
    <property type="term" value="F:anthranilate phosphoribosyltransferase activity"/>
    <property type="evidence" value="ECO:0007669"/>
    <property type="project" value="InterPro"/>
</dbReference>
<dbReference type="RefSeq" id="WP_311360935.1">
    <property type="nucleotide sequence ID" value="NZ_JAVRIE010000002.1"/>
</dbReference>
<evidence type="ECO:0000313" key="5">
    <source>
        <dbReference type="Proteomes" id="UP001249020"/>
    </source>
</evidence>
<dbReference type="InterPro" id="IPR035902">
    <property type="entry name" value="Nuc_phospho_transferase"/>
</dbReference>
<dbReference type="InterPro" id="IPR017459">
    <property type="entry name" value="Glycosyl_Trfase_fam3_N_dom"/>
</dbReference>
<proteinExistence type="predicted"/>
<dbReference type="SUPFAM" id="SSF52418">
    <property type="entry name" value="Nucleoside phosphorylase/phosphoribosyltransferase catalytic domain"/>
    <property type="match status" value="1"/>
</dbReference>
<dbReference type="PANTHER" id="PTHR43285">
    <property type="entry name" value="ANTHRANILATE PHOSPHORIBOSYLTRANSFERASE"/>
    <property type="match status" value="1"/>
</dbReference>
<dbReference type="NCBIfam" id="NF006564">
    <property type="entry name" value="PRK09071.1"/>
    <property type="match status" value="1"/>
</dbReference>
<dbReference type="Gene3D" id="3.40.1030.10">
    <property type="entry name" value="Nucleoside phosphorylase/phosphoribosyltransferase catalytic domain"/>
    <property type="match status" value="1"/>
</dbReference>
<keyword evidence="1" id="KW-0328">Glycosyltransferase</keyword>
<evidence type="ECO:0000259" key="3">
    <source>
        <dbReference type="Pfam" id="PF02885"/>
    </source>
</evidence>
<dbReference type="GO" id="GO:0000162">
    <property type="term" value="P:L-tryptophan biosynthetic process"/>
    <property type="evidence" value="ECO:0007669"/>
    <property type="project" value="UniProtKB-KW"/>
</dbReference>
<dbReference type="PANTHER" id="PTHR43285:SF2">
    <property type="entry name" value="ANTHRANILATE PHOSPHORIBOSYLTRANSFERASE"/>
    <property type="match status" value="1"/>
</dbReference>
<organism evidence="4 5">
    <name type="scientific">Brumicola blandensis</name>
    <dbReference type="NCBI Taxonomy" id="3075611"/>
    <lineage>
        <taxon>Bacteria</taxon>
        <taxon>Pseudomonadati</taxon>
        <taxon>Pseudomonadota</taxon>
        <taxon>Gammaproteobacteria</taxon>
        <taxon>Alteromonadales</taxon>
        <taxon>Alteromonadaceae</taxon>
        <taxon>Brumicola</taxon>
    </lineage>
</organism>
<feature type="domain" description="Glycosyl transferase family 3 N-terminal" evidence="3">
    <location>
        <begin position="13"/>
        <end position="73"/>
    </location>
</feature>
<keyword evidence="2 4" id="KW-0808">Transferase</keyword>
<dbReference type="SUPFAM" id="SSF47648">
    <property type="entry name" value="Nucleoside phosphorylase/phosphoribosyltransferase N-terminal domain"/>
    <property type="match status" value="1"/>
</dbReference>